<dbReference type="SUPFAM" id="SSF51735">
    <property type="entry name" value="NAD(P)-binding Rossmann-fold domains"/>
    <property type="match status" value="1"/>
</dbReference>
<dbReference type="EMBL" id="JBBLZC010000001">
    <property type="protein sequence ID" value="MEK0081583.1"/>
    <property type="molecule type" value="Genomic_DNA"/>
</dbReference>
<dbReference type="Gene3D" id="3.40.50.720">
    <property type="entry name" value="NAD(P)-binding Rossmann-like Domain"/>
    <property type="match status" value="2"/>
</dbReference>
<dbReference type="PANTHER" id="PTHR43333">
    <property type="entry name" value="2-HACID_DH_C DOMAIN-CONTAINING PROTEIN"/>
    <property type="match status" value="1"/>
</dbReference>
<evidence type="ECO:0000256" key="1">
    <source>
        <dbReference type="ARBA" id="ARBA00023002"/>
    </source>
</evidence>
<keyword evidence="2" id="KW-0520">NAD</keyword>
<dbReference type="PANTHER" id="PTHR43333:SF1">
    <property type="entry name" value="D-ISOMER SPECIFIC 2-HYDROXYACID DEHYDROGENASE NAD-BINDING DOMAIN-CONTAINING PROTEIN"/>
    <property type="match status" value="1"/>
</dbReference>
<name>A0ABU8XK52_9PROT</name>
<dbReference type="InterPro" id="IPR036291">
    <property type="entry name" value="NAD(P)-bd_dom_sf"/>
</dbReference>
<dbReference type="PROSITE" id="PS00671">
    <property type="entry name" value="D_2_HYDROXYACID_DH_3"/>
    <property type="match status" value="1"/>
</dbReference>
<gene>
    <name evidence="4" type="ORF">U1T56_00335</name>
</gene>
<dbReference type="SUPFAM" id="SSF52283">
    <property type="entry name" value="Formate/glycerate dehydrogenase catalytic domain-like"/>
    <property type="match status" value="1"/>
</dbReference>
<evidence type="ECO:0000256" key="2">
    <source>
        <dbReference type="ARBA" id="ARBA00023027"/>
    </source>
</evidence>
<evidence type="ECO:0000313" key="5">
    <source>
        <dbReference type="Proteomes" id="UP001375743"/>
    </source>
</evidence>
<keyword evidence="5" id="KW-1185">Reference proteome</keyword>
<evidence type="ECO:0000313" key="4">
    <source>
        <dbReference type="EMBL" id="MEK0081583.1"/>
    </source>
</evidence>
<evidence type="ECO:0000259" key="3">
    <source>
        <dbReference type="Pfam" id="PF02826"/>
    </source>
</evidence>
<dbReference type="Proteomes" id="UP001375743">
    <property type="component" value="Unassembled WGS sequence"/>
</dbReference>
<protein>
    <submittedName>
        <fullName evidence="4">Glyoxylate/hydroxypyruvate reductase A</fullName>
    </submittedName>
</protein>
<feature type="domain" description="D-isomer specific 2-hydroxyacid dehydrogenase NAD-binding" evidence="3">
    <location>
        <begin position="103"/>
        <end position="273"/>
    </location>
</feature>
<dbReference type="CDD" id="cd12164">
    <property type="entry name" value="GDH_like_2"/>
    <property type="match status" value="1"/>
</dbReference>
<organism evidence="4 5">
    <name type="scientific">Benzoatithermus flavus</name>
    <dbReference type="NCBI Taxonomy" id="3108223"/>
    <lineage>
        <taxon>Bacteria</taxon>
        <taxon>Pseudomonadati</taxon>
        <taxon>Pseudomonadota</taxon>
        <taxon>Alphaproteobacteria</taxon>
        <taxon>Geminicoccales</taxon>
        <taxon>Geminicoccaceae</taxon>
        <taxon>Benzoatithermus</taxon>
    </lineage>
</organism>
<dbReference type="RefSeq" id="WP_418157436.1">
    <property type="nucleotide sequence ID" value="NZ_JBBLZC010000001.1"/>
</dbReference>
<dbReference type="InterPro" id="IPR006140">
    <property type="entry name" value="D-isomer_DH_NAD-bd"/>
</dbReference>
<sequence length="308" mass="34088">MALLFYSLDDDAESWGRELRRHLPDLDYRVWPETGDLAEIDAALVWKPPPGLLRSLPNLKAILSLAAGVDAMLADPTLPDVPLCRLVDPSLTRTMSEFVLLQALKYHRGLDVYAGQQRAARWRLHLPLPPSATTVGIMGLGVLGEDAARTLRGHGFSVRGWSRTEKRLEGIACFSGEAGLDAFLAETRILVCLLPLTPETRGILDARLFARLPKGARLVNVARGAHLVERDLIEALDRGQLAHASLDVFQDEPLPPDHPFWRHPAIDVTPHAASYGLPESAAQLVAENYRRLREGRPLLHVVDRARGY</sequence>
<dbReference type="InterPro" id="IPR029753">
    <property type="entry name" value="D-isomer_DH_CS"/>
</dbReference>
<reference evidence="4 5" key="1">
    <citation type="submission" date="2024-01" db="EMBL/GenBank/DDBJ databases">
        <title>Multi-omics insights into the function and evolution of sodium benzoate biodegradation pathways in Benzoatithermus flavus gen. nov., sp. nov. from hot spring.</title>
        <authorList>
            <person name="Hu C.-J."/>
            <person name="Li W.-J."/>
        </authorList>
    </citation>
    <scope>NUCLEOTIDE SEQUENCE [LARGE SCALE GENOMIC DNA]</scope>
    <source>
        <strain evidence="4 5">SYSU G07066</strain>
    </source>
</reference>
<keyword evidence="1" id="KW-0560">Oxidoreductase</keyword>
<accession>A0ABU8XK52</accession>
<proteinExistence type="predicted"/>
<comment type="caution">
    <text evidence="4">The sequence shown here is derived from an EMBL/GenBank/DDBJ whole genome shotgun (WGS) entry which is preliminary data.</text>
</comment>
<dbReference type="Pfam" id="PF02826">
    <property type="entry name" value="2-Hacid_dh_C"/>
    <property type="match status" value="1"/>
</dbReference>